<comment type="pathway">
    <text evidence="1">Purine metabolism; ppGpp biosynthesis; ppGpp from GTP: step 1/2.</text>
</comment>
<evidence type="ECO:0000259" key="2">
    <source>
        <dbReference type="SMART" id="SM00954"/>
    </source>
</evidence>
<dbReference type="EMBL" id="JAUMKJ010000036">
    <property type="protein sequence ID" value="MDO3680172.1"/>
    <property type="molecule type" value="Genomic_DNA"/>
</dbReference>
<gene>
    <name evidence="3" type="ORF">Q3C12_24470</name>
</gene>
<keyword evidence="4" id="KW-1185">Reference proteome</keyword>
<dbReference type="RefSeq" id="WP_302880441.1">
    <property type="nucleotide sequence ID" value="NZ_JAUMKJ010000036.1"/>
</dbReference>
<proteinExistence type="predicted"/>
<dbReference type="InterPro" id="IPR043519">
    <property type="entry name" value="NT_sf"/>
</dbReference>
<dbReference type="PANTHER" id="PTHR41773:SF1">
    <property type="entry name" value="RELA_SPOT DOMAIN-CONTAINING PROTEIN"/>
    <property type="match status" value="1"/>
</dbReference>
<evidence type="ECO:0000313" key="3">
    <source>
        <dbReference type="EMBL" id="MDO3680172.1"/>
    </source>
</evidence>
<comment type="caution">
    <text evidence="3">The sequence shown here is derived from an EMBL/GenBank/DDBJ whole genome shotgun (WGS) entry which is preliminary data.</text>
</comment>
<dbReference type="InterPro" id="IPR007685">
    <property type="entry name" value="RelA_SpoT"/>
</dbReference>
<sequence>MLKKNQKNLDEIMNWYVKQRPIYRNLAHKVESIIREVLDSAKVSYYTISSRAKEIESFISKASKDKYTDPVKEIKDLAGIRIITFVKSEVYECSDIIKPLFDIDSEHSMDKSKELGDDKVGYRSVHYVAKLTEERLKLPEYRIFQDMQFEIQIRTILEHAWADISHDRNYKFNGVLPPENDIQRRFSLAAATLELVDREFDSIAREISEYEKYVEQMTMRSELDIDINTTSLGNFLFHKFRDFIRDDQLAPGFNQNDETIIAELKGFGIKTLSDLNNLIDDDKLESYIYLSSNYLGLLRHIMIFSDAEKYFKKAWGRNWHGMELDYFEYVKGFNKDIEGILKKYKVEVWDARGIEILLDDKEEEEDIA</sequence>
<accession>A0ABT8VGS3</accession>
<dbReference type="SMART" id="SM00954">
    <property type="entry name" value="RelA_SpoT"/>
    <property type="match status" value="1"/>
</dbReference>
<name>A0ABT8VGS3_9BACL</name>
<dbReference type="SUPFAM" id="SSF81301">
    <property type="entry name" value="Nucleotidyltransferase"/>
    <property type="match status" value="1"/>
</dbReference>
<protein>
    <recommendedName>
        <fullName evidence="2">RelA/SpoT domain-containing protein</fullName>
    </recommendedName>
</protein>
<dbReference type="Gene3D" id="3.30.460.10">
    <property type="entry name" value="Beta Polymerase, domain 2"/>
    <property type="match status" value="1"/>
</dbReference>
<dbReference type="Gene3D" id="1.10.287.860">
    <property type="entry name" value="Nucleotidyltransferase"/>
    <property type="match status" value="1"/>
</dbReference>
<dbReference type="PANTHER" id="PTHR41773">
    <property type="entry name" value="GTP PYROPHOSPHATASE-RELATED"/>
    <property type="match status" value="1"/>
</dbReference>
<organism evidence="3 4">
    <name type="scientific">Paenibacillus ehimensis</name>
    <dbReference type="NCBI Taxonomy" id="79264"/>
    <lineage>
        <taxon>Bacteria</taxon>
        <taxon>Bacillati</taxon>
        <taxon>Bacillota</taxon>
        <taxon>Bacilli</taxon>
        <taxon>Bacillales</taxon>
        <taxon>Paenibacillaceae</taxon>
        <taxon>Paenibacillus</taxon>
    </lineage>
</organism>
<evidence type="ECO:0000256" key="1">
    <source>
        <dbReference type="ARBA" id="ARBA00004976"/>
    </source>
</evidence>
<evidence type="ECO:0000313" key="4">
    <source>
        <dbReference type="Proteomes" id="UP001168883"/>
    </source>
</evidence>
<dbReference type="Pfam" id="PF04607">
    <property type="entry name" value="RelA_SpoT"/>
    <property type="match status" value="1"/>
</dbReference>
<dbReference type="CDD" id="cd05399">
    <property type="entry name" value="NT_Rel-Spo_like"/>
    <property type="match status" value="1"/>
</dbReference>
<reference evidence="3" key="1">
    <citation type="submission" date="2023-07" db="EMBL/GenBank/DDBJ databases">
        <authorList>
            <person name="Aktuganov G."/>
            <person name="Boyko T."/>
            <person name="Delegan Y."/>
            <person name="Galimzianova N."/>
            <person name="Gilvanova E."/>
            <person name="Korobov V."/>
            <person name="Kuzmina L."/>
            <person name="Melentiev A."/>
            <person name="Milman P."/>
            <person name="Ryabova A."/>
            <person name="Stupak E."/>
            <person name="Yasakov T."/>
            <person name="Zharikova N."/>
            <person name="Zhurenko E."/>
        </authorList>
    </citation>
    <scope>NUCLEOTIDE SEQUENCE</scope>
    <source>
        <strain evidence="3">IB-739</strain>
    </source>
</reference>
<dbReference type="Proteomes" id="UP001168883">
    <property type="component" value="Unassembled WGS sequence"/>
</dbReference>
<feature type="domain" description="RelA/SpoT" evidence="2">
    <location>
        <begin position="50"/>
        <end position="176"/>
    </location>
</feature>